<sequence length="2729" mass="305601">MLVMCRQLEWCAKVGQNACPSELATRRQQQDVLNWIRVGRACFPHSGAVFGIRKATLMERLSRALAVLYASKRLSEISPPSSVKNDSCEKERNAFFEIKELLTHSEIRKDARFNEQFTKTVGLLFDFINDRNADLRLISEQTLDSILRHFVSELSSSRVVVVLMSEIKRNGAARSLTAAVSRLAHVVRHVKPSRAGAIGVHLVSALVSIARRPEETVQSAIEKHLPPIFAVLGPELSSQRCDGALALYEVALENLELSGTANRAAAVIICQLSSFLPNIFCKAFKQFSKNLAQADDDNGKASLVGTLNSLRLLWPIIMGRRSELDIDAVHNIFRDMLRCVYSSRSEVVVASLELLERVLAFIPQLQLSTFFPQMATAPYGVLLEDDQKSQLTTATSACAASQLSSLRASPVDSIFDAPSPLTFNDCTSLSDRPLERSPDADNTDSEPRTDSSCAENEEILDPLRHHDIFDEVNVEHGSAEAALTSDASSMHSGGTSIPIRLPAHISSASFVTYTSVLLARRFLLADQCLRLIPDRDARVSHKILAMNCLSLLAAHLPDFFDIPLRPPGGLGVQCLRDIELFLCHEDDQLKAATVTTIIAATQACSRVRSSLPKESHCLFKKCVLECMRARRAQCSRSLLSALKTAGRVVYRSGLTDQICEFACENYHDNYFLLRVAVAEYLASIDWCVAGSSSPCLPDEVIAVYLHLLADEDPRVRKAAADNLPTLVMNANFYEFPTIFATDEPSNFICFSFPKEPLTVGLCREYNFGSQSVDFAISTNLGVLLHKLFAMLVNSADENTQAGLIAGLVSLAEVYPPSCYLRAWSVSAHSESTRLGLLVSLMSKGTCYCSSVPTFIHLFEMISYLFAGLNEAVIMTYMSNEQEVSPTSLPKLPDTHIMDQLILLPLRVMNLYYTLVTERAQLSPASSNLMLPRPTLSPVRKALPVGGTGLTSSEQRVHSISHLVGTSVKPSGSIDEDVRERFTSLLTASLNALSCILEMALFSNVSTIIEEILLYCRACIDIAPTATIRLVTQLFKIVFGRNAANLSLTVLKKMHLHGHGPPRDVLEAYLLRTANLFTDFVVNSGRHEFFTAHLLRCVGWLRKDTIWKAHAPPSVTISPFIGLFEPFVSLTIRLYQSSSSYSLQTAVLNLICELVLGGINFSMLDPEMRLFNFVIAQVNEFGTRNWCNEDMRSREGVLLRSIFEFFAVLSHVENRGQMIIEPVKVVFFAEALMRASETKPHLAAHALNCLEIVMLDFIGVRFRFDCSLLKVMDGVESLARQCPTETIQLWGLLIYGAAAFGDEQNWSKVSLAFFETLLKMDSGWDLRTAQSAALAMRSCCSSVFRPIDAFFNKFISILECNVTSAVQRMLFVSPYMFMLLCVLNEYQIFPRIEQICDSPADKIARLLMSLLWECLVELSHLSVTECASEGSETELLIAWFLQMLSYALRSGSAKGVCALFKVYLVEDVSEIKDLSVLHPRAYAQLLAFYGVLGLKEHAIFFEEYDRHTAKLCLLMRSRAVNVTQVNDVTAMIAECSADDFARILHHWSLASSLKSLDDEGCAAVLKCCVDRARSFSSVAAILNVVELIEKCELHSLEAIRFLADELGESFALDERISAFFRSLLEHRDITEPEKRLIRNIYAEKANMLQGELPRDVREDRFSEVDEAFYSLNAVDPINFGSEALTDLLISSICSSENIIRAECISKTFSNFDADAGERILRAAYKMGRFDIISCCAEELENMKLTAMNCGDLYSGYSVVCLQKAQNLFSVWVSLAFDPTLQSPLQFLAQSIIAKRPSGMLCEKAASWASNVDVFQHWMKRYADYLFVEPSCCSEVDGCCIDAITFGISQQSFIAAIEAAQNSRTIVEEQLALAVNLSRLIDLLRMKPSCRLGHETTSSTEKFKWKVFIHDRTGRKDFDLGFFTDAIQTAFEVVLKMQEVFRKRLLKSRLSEPLERLAKAVTRLSFLNDISCIPRLALLCEWRVELEVHHTSISVPTVNIHYLTNVDVLKEFTWRISWAGWNRRANFDNFSMSLFGVLSSTPTGSELCNSSLNLPEQIMASAAAVDGLTNLLLESLLYAEHGNVVTSRFIAKHRDTPSEFLSSAYGQRMCMLKAILLGDPDPESIYRRNLELLGDVGKTYRLGQLSVHAVWNMTGVLDQERNLYKGISGQADDSPKRAMASSDSSYLLESGHDSTNESCLRMLFDTYSHWFRVGIDALPLPLLCATVKSMALLSDLFTDLDQYKFVFGHMKTLFNARSHLENFDLGSVIYSLMKCVAVLGIEVCASKADAQKALFSWVECGLTSSLSEIRVRTLQGILFLLQALSHDDLKQILVFVHSFITNELQLRRPGVDTASINLVCESFTSMLTPMWLMDLLTSGIERLVVSSRIYILSFNRIAIQVLGNYFTMPNKFIFSLRIVIACLYHGMQEGTVLRVGLEAYDPRLHLMEQHPTVFKILAEGAEEDVDRLLRVLPYLLIDSLNQSEIINSILKELIHRYPDRPHPRPVAIFSIIHHWFSILHSRETESVVLDWTLNGIDSFKYVTDAAVFRFYVSAFLCSSAANPNIANLFHVIVGRRPEATWLDNYWFNFTVRSLLLRLDNEASTKLRTSMQKYIKNGLEYVDPERVRNYPTIRLPTKVRCCYLAQLAVLASVAVDFIRKKMSGNLLRLHLRGVGGPCWEPLFLPNVGSTSQYDWPKVQKAHRVPAFFRNFRLLCRMLVPPPTVSFTCSLLP</sequence>
<dbReference type="InterPro" id="IPR016024">
    <property type="entry name" value="ARM-type_fold"/>
</dbReference>
<dbReference type="GO" id="GO:0005737">
    <property type="term" value="C:cytoplasm"/>
    <property type="evidence" value="ECO:0007669"/>
    <property type="project" value="UniProtKB-SubCell"/>
</dbReference>
<comment type="function">
    <text evidence="1">May play a role in microtubule-mediated transport or vesicle function.</text>
</comment>
<organism evidence="9 10">
    <name type="scientific">Ascaris lumbricoides</name>
    <name type="common">Giant roundworm</name>
    <dbReference type="NCBI Taxonomy" id="6252"/>
    <lineage>
        <taxon>Eukaryota</taxon>
        <taxon>Metazoa</taxon>
        <taxon>Ecdysozoa</taxon>
        <taxon>Nematoda</taxon>
        <taxon>Chromadorea</taxon>
        <taxon>Rhabditida</taxon>
        <taxon>Spirurina</taxon>
        <taxon>Ascaridomorpha</taxon>
        <taxon>Ascaridoidea</taxon>
        <taxon>Ascarididae</taxon>
        <taxon>Ascaris</taxon>
    </lineage>
</organism>
<dbReference type="PANTHER" id="PTHR10170:SF10">
    <property type="entry name" value="HUNTINGTIN"/>
    <property type="match status" value="1"/>
</dbReference>
<dbReference type="GO" id="GO:0005634">
    <property type="term" value="C:nucleus"/>
    <property type="evidence" value="ECO:0007669"/>
    <property type="project" value="UniProtKB-SubCell"/>
</dbReference>
<evidence type="ECO:0000256" key="5">
    <source>
        <dbReference type="ARBA" id="ARBA00022490"/>
    </source>
</evidence>
<dbReference type="WBParaSite" id="ALUE_0000472201-mRNA-1">
    <property type="protein sequence ID" value="ALUE_0000472201-mRNA-1"/>
    <property type="gene ID" value="ALUE_0000472201"/>
</dbReference>
<dbReference type="InterPro" id="IPR048411">
    <property type="entry name" value="Htt_N_HEAT_rpt-1"/>
</dbReference>
<dbReference type="PROSITE" id="PS50077">
    <property type="entry name" value="HEAT_REPEAT"/>
    <property type="match status" value="1"/>
</dbReference>
<dbReference type="InterPro" id="IPR028426">
    <property type="entry name" value="Huntingtin_fam"/>
</dbReference>
<dbReference type="PANTHER" id="PTHR10170">
    <property type="entry name" value="HUNTINGTON DISEASE PROTEIN"/>
    <property type="match status" value="1"/>
</dbReference>
<dbReference type="Proteomes" id="UP000036681">
    <property type="component" value="Unplaced"/>
</dbReference>
<evidence type="ECO:0000256" key="7">
    <source>
        <dbReference type="PROSITE-ProRule" id="PRU00103"/>
    </source>
</evidence>
<feature type="repeat" description="HEAT" evidence="7">
    <location>
        <begin position="700"/>
        <end position="737"/>
    </location>
</feature>
<protein>
    <submittedName>
        <fullName evidence="10">Non-specific serine/threonine protein kinase</fullName>
    </submittedName>
</protein>
<feature type="region of interest" description="Disordered" evidence="8">
    <location>
        <begin position="426"/>
        <end position="457"/>
    </location>
</feature>
<accession>A0A9J2P4E9</accession>
<dbReference type="Pfam" id="PF20927">
    <property type="entry name" value="Htt_C-HEAT"/>
    <property type="match status" value="3"/>
</dbReference>
<comment type="similarity">
    <text evidence="4">Belongs to the huntingtin family.</text>
</comment>
<evidence type="ECO:0000256" key="8">
    <source>
        <dbReference type="SAM" id="MobiDB-lite"/>
    </source>
</evidence>
<comment type="subcellular location">
    <subcellularLocation>
        <location evidence="3">Cytoplasm</location>
    </subcellularLocation>
    <subcellularLocation>
        <location evidence="2">Nucleus</location>
    </subcellularLocation>
</comment>
<dbReference type="InterPro" id="IPR024613">
    <property type="entry name" value="Huntingtin_N_HEAT_rpt-2"/>
</dbReference>
<keyword evidence="6" id="KW-0539">Nucleus</keyword>
<evidence type="ECO:0000256" key="6">
    <source>
        <dbReference type="ARBA" id="ARBA00023242"/>
    </source>
</evidence>
<dbReference type="Pfam" id="PF20926">
    <property type="entry name" value="Htt_N-HEAT_1"/>
    <property type="match status" value="1"/>
</dbReference>
<evidence type="ECO:0000313" key="10">
    <source>
        <dbReference type="WBParaSite" id="ALUE_0000472201-mRNA-1"/>
    </source>
</evidence>
<reference evidence="10" key="1">
    <citation type="submission" date="2023-03" db="UniProtKB">
        <authorList>
            <consortium name="WormBaseParasite"/>
        </authorList>
    </citation>
    <scope>IDENTIFICATION</scope>
</reference>
<evidence type="ECO:0000256" key="2">
    <source>
        <dbReference type="ARBA" id="ARBA00004123"/>
    </source>
</evidence>
<evidence type="ECO:0000256" key="1">
    <source>
        <dbReference type="ARBA" id="ARBA00002907"/>
    </source>
</evidence>
<evidence type="ECO:0000256" key="4">
    <source>
        <dbReference type="ARBA" id="ARBA00007153"/>
    </source>
</evidence>
<dbReference type="Pfam" id="PF12372">
    <property type="entry name" value="Htt_N-HEAT"/>
    <property type="match status" value="1"/>
</dbReference>
<dbReference type="Gene3D" id="1.25.10.10">
    <property type="entry name" value="Leucine-rich Repeat Variant"/>
    <property type="match status" value="1"/>
</dbReference>
<keyword evidence="9" id="KW-1185">Reference proteome</keyword>
<dbReference type="InterPro" id="IPR021133">
    <property type="entry name" value="HEAT_type_2"/>
</dbReference>
<dbReference type="InterPro" id="IPR048413">
    <property type="entry name" value="Htt_C-HEAT_rpt"/>
</dbReference>
<feature type="compositionally biased region" description="Basic and acidic residues" evidence="8">
    <location>
        <begin position="432"/>
        <end position="449"/>
    </location>
</feature>
<proteinExistence type="inferred from homology"/>
<keyword evidence="5" id="KW-0963">Cytoplasm</keyword>
<name>A0A9J2P4E9_ASCLU</name>
<dbReference type="SUPFAM" id="SSF48371">
    <property type="entry name" value="ARM repeat"/>
    <property type="match status" value="2"/>
</dbReference>
<evidence type="ECO:0000313" key="9">
    <source>
        <dbReference type="Proteomes" id="UP000036681"/>
    </source>
</evidence>
<dbReference type="InterPro" id="IPR011989">
    <property type="entry name" value="ARM-like"/>
</dbReference>
<evidence type="ECO:0000256" key="3">
    <source>
        <dbReference type="ARBA" id="ARBA00004496"/>
    </source>
</evidence>